<dbReference type="SUPFAM" id="SSF52540">
    <property type="entry name" value="P-loop containing nucleoside triphosphate hydrolases"/>
    <property type="match status" value="1"/>
</dbReference>
<dbReference type="Gene3D" id="3.80.10.10">
    <property type="entry name" value="Ribonuclease Inhibitor"/>
    <property type="match status" value="1"/>
</dbReference>
<comment type="caution">
    <text evidence="7">The sequence shown here is derived from an EMBL/GenBank/DDBJ whole genome shotgun (WGS) entry which is preliminary data.</text>
</comment>
<evidence type="ECO:0000256" key="3">
    <source>
        <dbReference type="ARBA" id="ARBA00022821"/>
    </source>
</evidence>
<evidence type="ECO:0000256" key="4">
    <source>
        <dbReference type="ARBA" id="ARBA00022840"/>
    </source>
</evidence>
<dbReference type="InterPro" id="IPR050905">
    <property type="entry name" value="Plant_NBS-LRR"/>
</dbReference>
<evidence type="ECO:0000256" key="1">
    <source>
        <dbReference type="ARBA" id="ARBA00008894"/>
    </source>
</evidence>
<dbReference type="PANTHER" id="PTHR33463">
    <property type="entry name" value="NB-ARC DOMAIN-CONTAINING PROTEIN-RELATED"/>
    <property type="match status" value="1"/>
</dbReference>
<keyword evidence="3" id="KW-0611">Plant defense</keyword>
<dbReference type="Gene3D" id="1.10.8.430">
    <property type="entry name" value="Helical domain of apoptotic protease-activating factors"/>
    <property type="match status" value="1"/>
</dbReference>
<evidence type="ECO:0000313" key="8">
    <source>
        <dbReference type="Proteomes" id="UP000187203"/>
    </source>
</evidence>
<dbReference type="PRINTS" id="PR00364">
    <property type="entry name" value="DISEASERSIST"/>
</dbReference>
<keyword evidence="5" id="KW-0175">Coiled coil</keyword>
<sequence length="874" mass="99604">MEPIVTGAAANLASEATKGIFQEAKRNIRYVMVYRKNVEQFEEKLQRLIAKRTSVQEDVDAARRNVQEIKADVKEWCNRVDEKMDQEKKKVQDLQGIANNKCFIGLCPPIKSRHRLSRRAEEGATTFQELINQAGQLSTPVGYWNVPEDIEDDKPPKDFEVFESRQKLFNDILKALEDATISMIGVHGMGGVGKSTLLEEVVRKVKKAKLFDQVVMVTVTENPDILNIQDQIAELLGLELKEKTAKARALRLQRRFKGEKEDEEKEKVEKQKEERFLLILDDLWAKLNFTDVGIPFEVEQKRCKILLASRSKGVLLEFDEMHDQNTFHIALLDDKEEVGEAWHLFKKKVRSISPELETLGNKIAKRCGGLPLAISAVAQSLRNKSRFAWENALKELEKPSSGGLKDISSAVYTALKLSYNHIEGEEAKRFFLFCSLLSHNTLIEDLLTYTIGLGLLPDDDDYTVEQARNKVLTWIENLKASGLLLDSYSNDRFNMHDILCDVAKSIASEEKNGMLPLKQEDVLKSWPEVKAMKERNWINLRLASNTMLPDEVHCPELTFLHILGEDPSIKVSPHPSKNDCSTKVPPYFFNKVEMLKVLDLTRMDLSSFPSSLGLLSSLQTLCLHNSVLGDIALVGEIRTLKILSLRDSDIERLPEEIGQLVQLRLLNLTSCTQLRTIPAGIFSKLTKLEELYMRESFSEWKAEGDASRQSNASFDELSSLSLLTTLEVHIPNAKMVNGDFSFFKELKRYKIYIGREGRFNWFHGYEYSMTLQHSRALQLINVNVSINDLHHEIKMLLGKSEYLYLDRLEGITIALDELKDGEGFSNLKKLHIKNWSGIQYIIGDERNEFQELRSDGKGSTSNTQHQCLPLLGQK</sequence>
<keyword evidence="8" id="KW-1185">Reference proteome</keyword>
<dbReference type="InterPro" id="IPR042197">
    <property type="entry name" value="Apaf_helical"/>
</dbReference>
<evidence type="ECO:0000259" key="6">
    <source>
        <dbReference type="Pfam" id="PF00931"/>
    </source>
</evidence>
<protein>
    <submittedName>
        <fullName evidence="7">Disease resistance protein</fullName>
    </submittedName>
</protein>
<evidence type="ECO:0000256" key="5">
    <source>
        <dbReference type="SAM" id="Coils"/>
    </source>
</evidence>
<organism evidence="7 8">
    <name type="scientific">Corchorus olitorius</name>
    <dbReference type="NCBI Taxonomy" id="93759"/>
    <lineage>
        <taxon>Eukaryota</taxon>
        <taxon>Viridiplantae</taxon>
        <taxon>Streptophyta</taxon>
        <taxon>Embryophyta</taxon>
        <taxon>Tracheophyta</taxon>
        <taxon>Spermatophyta</taxon>
        <taxon>Magnoliopsida</taxon>
        <taxon>eudicotyledons</taxon>
        <taxon>Gunneridae</taxon>
        <taxon>Pentapetalae</taxon>
        <taxon>rosids</taxon>
        <taxon>malvids</taxon>
        <taxon>Malvales</taxon>
        <taxon>Malvaceae</taxon>
        <taxon>Grewioideae</taxon>
        <taxon>Apeibeae</taxon>
        <taxon>Corchorus</taxon>
    </lineage>
</organism>
<feature type="domain" description="NB-ARC" evidence="6">
    <location>
        <begin position="167"/>
        <end position="350"/>
    </location>
</feature>
<dbReference type="Proteomes" id="UP000187203">
    <property type="component" value="Unassembled WGS sequence"/>
</dbReference>
<dbReference type="STRING" id="93759.A0A1R3JWK7"/>
<feature type="non-terminal residue" evidence="7">
    <location>
        <position position="874"/>
    </location>
</feature>
<gene>
    <name evidence="7" type="ORF">COLO4_13532</name>
</gene>
<dbReference type="EMBL" id="AWUE01015196">
    <property type="protein sequence ID" value="OMO99067.1"/>
    <property type="molecule type" value="Genomic_DNA"/>
</dbReference>
<dbReference type="InterPro" id="IPR002182">
    <property type="entry name" value="NB-ARC"/>
</dbReference>
<dbReference type="GO" id="GO:0006952">
    <property type="term" value="P:defense response"/>
    <property type="evidence" value="ECO:0007669"/>
    <property type="project" value="UniProtKB-KW"/>
</dbReference>
<proteinExistence type="inferred from homology"/>
<dbReference type="InterPro" id="IPR032675">
    <property type="entry name" value="LRR_dom_sf"/>
</dbReference>
<evidence type="ECO:0000256" key="2">
    <source>
        <dbReference type="ARBA" id="ARBA00022741"/>
    </source>
</evidence>
<dbReference type="OrthoDB" id="694479at2759"/>
<dbReference type="PANTHER" id="PTHR33463:SF214">
    <property type="entry name" value="NB-ARC DOMAIN-CONTAINING DISEASE RESISTANCE PROTEIN"/>
    <property type="match status" value="1"/>
</dbReference>
<dbReference type="Pfam" id="PF00931">
    <property type="entry name" value="NB-ARC"/>
    <property type="match status" value="1"/>
</dbReference>
<evidence type="ECO:0000313" key="7">
    <source>
        <dbReference type="EMBL" id="OMO99067.1"/>
    </source>
</evidence>
<feature type="coiled-coil region" evidence="5">
    <location>
        <begin position="31"/>
        <end position="97"/>
    </location>
</feature>
<keyword evidence="2" id="KW-0547">Nucleotide-binding</keyword>
<comment type="similarity">
    <text evidence="1">Belongs to the disease resistance NB-LRR family.</text>
</comment>
<accession>A0A1R3JWK7</accession>
<keyword evidence="4" id="KW-0067">ATP-binding</keyword>
<dbReference type="InterPro" id="IPR027417">
    <property type="entry name" value="P-loop_NTPase"/>
</dbReference>
<name>A0A1R3JWK7_9ROSI</name>
<reference evidence="8" key="1">
    <citation type="submission" date="2013-09" db="EMBL/GenBank/DDBJ databases">
        <title>Corchorus olitorius genome sequencing.</title>
        <authorList>
            <person name="Alam M."/>
            <person name="Haque M.S."/>
            <person name="Islam M.S."/>
            <person name="Emdad E.M."/>
            <person name="Islam M.M."/>
            <person name="Ahmed B."/>
            <person name="Halim A."/>
            <person name="Hossen Q.M.M."/>
            <person name="Hossain M.Z."/>
            <person name="Ahmed R."/>
            <person name="Khan M.M."/>
            <person name="Islam R."/>
            <person name="Rashid M.M."/>
            <person name="Khan S.A."/>
            <person name="Rahman M.S."/>
            <person name="Alam M."/>
            <person name="Yahiya A.S."/>
            <person name="Khan M.S."/>
            <person name="Azam M.S."/>
            <person name="Haque T."/>
            <person name="Lashkar M.Z.H."/>
            <person name="Akhand A.I."/>
            <person name="Morshed G."/>
            <person name="Roy S."/>
            <person name="Uddin K.S."/>
            <person name="Rabeya T."/>
            <person name="Hossain A.S."/>
            <person name="Chowdhury A."/>
            <person name="Snigdha A.R."/>
            <person name="Mortoza M.S."/>
            <person name="Matin S.A."/>
            <person name="Hoque S.M.E."/>
            <person name="Islam M.K."/>
            <person name="Roy D.K."/>
            <person name="Haider R."/>
            <person name="Moosa M.M."/>
            <person name="Elias S.M."/>
            <person name="Hasan A.M."/>
            <person name="Jahan S."/>
            <person name="Shafiuddin M."/>
            <person name="Mahmood N."/>
            <person name="Shommy N.S."/>
        </authorList>
    </citation>
    <scope>NUCLEOTIDE SEQUENCE [LARGE SCALE GENOMIC DNA]</scope>
    <source>
        <strain evidence="8">cv. O-4</strain>
    </source>
</reference>
<dbReference type="GO" id="GO:0005524">
    <property type="term" value="F:ATP binding"/>
    <property type="evidence" value="ECO:0007669"/>
    <property type="project" value="UniProtKB-KW"/>
</dbReference>
<dbReference type="GO" id="GO:0043531">
    <property type="term" value="F:ADP binding"/>
    <property type="evidence" value="ECO:0007669"/>
    <property type="project" value="InterPro"/>
</dbReference>
<dbReference type="AlphaFoldDB" id="A0A1R3JWK7"/>
<dbReference type="SUPFAM" id="SSF52058">
    <property type="entry name" value="L domain-like"/>
    <property type="match status" value="1"/>
</dbReference>
<dbReference type="Gene3D" id="3.40.50.300">
    <property type="entry name" value="P-loop containing nucleotide triphosphate hydrolases"/>
    <property type="match status" value="1"/>
</dbReference>